<evidence type="ECO:0000313" key="1">
    <source>
        <dbReference type="EMBL" id="KAK3791506.1"/>
    </source>
</evidence>
<organism evidence="1 2">
    <name type="scientific">Elysia crispata</name>
    <name type="common">lettuce slug</name>
    <dbReference type="NCBI Taxonomy" id="231223"/>
    <lineage>
        <taxon>Eukaryota</taxon>
        <taxon>Metazoa</taxon>
        <taxon>Spiralia</taxon>
        <taxon>Lophotrochozoa</taxon>
        <taxon>Mollusca</taxon>
        <taxon>Gastropoda</taxon>
        <taxon>Heterobranchia</taxon>
        <taxon>Euthyneura</taxon>
        <taxon>Panpulmonata</taxon>
        <taxon>Sacoglossa</taxon>
        <taxon>Placobranchoidea</taxon>
        <taxon>Plakobranchidae</taxon>
        <taxon>Elysia</taxon>
    </lineage>
</organism>
<dbReference type="AlphaFoldDB" id="A0AAE1E250"/>
<evidence type="ECO:0000313" key="2">
    <source>
        <dbReference type="Proteomes" id="UP001283361"/>
    </source>
</evidence>
<protein>
    <submittedName>
        <fullName evidence="1">Uncharacterized protein</fullName>
    </submittedName>
</protein>
<comment type="caution">
    <text evidence="1">The sequence shown here is derived from an EMBL/GenBank/DDBJ whole genome shotgun (WGS) entry which is preliminary data.</text>
</comment>
<reference evidence="1" key="1">
    <citation type="journal article" date="2023" name="G3 (Bethesda)">
        <title>A reference genome for the long-term kleptoplast-retaining sea slug Elysia crispata morphotype clarki.</title>
        <authorList>
            <person name="Eastman K.E."/>
            <person name="Pendleton A.L."/>
            <person name="Shaikh M.A."/>
            <person name="Suttiyut T."/>
            <person name="Ogas R."/>
            <person name="Tomko P."/>
            <person name="Gavelis G."/>
            <person name="Widhalm J.R."/>
            <person name="Wisecaver J.H."/>
        </authorList>
    </citation>
    <scope>NUCLEOTIDE SEQUENCE</scope>
    <source>
        <strain evidence="1">ECLA1</strain>
    </source>
</reference>
<accession>A0AAE1E250</accession>
<keyword evidence="2" id="KW-1185">Reference proteome</keyword>
<proteinExistence type="predicted"/>
<gene>
    <name evidence="1" type="ORF">RRG08_061520</name>
</gene>
<dbReference type="EMBL" id="JAWDGP010001469">
    <property type="protein sequence ID" value="KAK3791506.1"/>
    <property type="molecule type" value="Genomic_DNA"/>
</dbReference>
<sequence length="144" mass="16246">MVFLIEKHIRLIGEDDTFTEVNTALNDLRKQRPLGLNKVTVALVLEQEPNRRLRSWGGGINNSELFERDIEFDDGIGIYTVQIQESSKLMSPFSRWLKSCLTKMAQTGLLHVESVMVPQVNLDVDISNGILTGLMGFLQKTALQ</sequence>
<name>A0AAE1E250_9GAST</name>
<dbReference type="Proteomes" id="UP001283361">
    <property type="component" value="Unassembled WGS sequence"/>
</dbReference>